<dbReference type="EMBL" id="MCFG01000001">
    <property type="protein sequence ID" value="ORX88266.1"/>
    <property type="molecule type" value="Genomic_DNA"/>
</dbReference>
<evidence type="ECO:0000256" key="1">
    <source>
        <dbReference type="SAM" id="MobiDB-lite"/>
    </source>
</evidence>
<name>A0A1Y1XRZ9_9FUNG</name>
<proteinExistence type="predicted"/>
<feature type="compositionally biased region" description="Basic residues" evidence="1">
    <location>
        <begin position="116"/>
        <end position="128"/>
    </location>
</feature>
<dbReference type="OrthoDB" id="10571910at2759"/>
<dbReference type="AlphaFoldDB" id="A0A1Y1XRZ9"/>
<evidence type="ECO:0000313" key="3">
    <source>
        <dbReference type="Proteomes" id="UP000193944"/>
    </source>
</evidence>
<gene>
    <name evidence="2" type="ORF">BCR32DRAFT_324060</name>
</gene>
<protein>
    <submittedName>
        <fullName evidence="2">Uncharacterized protein</fullName>
    </submittedName>
</protein>
<comment type="caution">
    <text evidence="2">The sequence shown here is derived from an EMBL/GenBank/DDBJ whole genome shotgun (WGS) entry which is preliminary data.</text>
</comment>
<organism evidence="2 3">
    <name type="scientific">Anaeromyces robustus</name>
    <dbReference type="NCBI Taxonomy" id="1754192"/>
    <lineage>
        <taxon>Eukaryota</taxon>
        <taxon>Fungi</taxon>
        <taxon>Fungi incertae sedis</taxon>
        <taxon>Chytridiomycota</taxon>
        <taxon>Chytridiomycota incertae sedis</taxon>
        <taxon>Neocallimastigomycetes</taxon>
        <taxon>Neocallimastigales</taxon>
        <taxon>Neocallimastigaceae</taxon>
        <taxon>Anaeromyces</taxon>
    </lineage>
</organism>
<reference evidence="2 3" key="2">
    <citation type="submission" date="2016-08" db="EMBL/GenBank/DDBJ databases">
        <title>Pervasive Adenine N6-methylation of Active Genes in Fungi.</title>
        <authorList>
            <consortium name="DOE Joint Genome Institute"/>
            <person name="Mondo S.J."/>
            <person name="Dannebaum R.O."/>
            <person name="Kuo R.C."/>
            <person name="Labutti K."/>
            <person name="Haridas S."/>
            <person name="Kuo A."/>
            <person name="Salamov A."/>
            <person name="Ahrendt S.R."/>
            <person name="Lipzen A."/>
            <person name="Sullivan W."/>
            <person name="Andreopoulos W.B."/>
            <person name="Clum A."/>
            <person name="Lindquist E."/>
            <person name="Daum C."/>
            <person name="Ramamoorthy G.K."/>
            <person name="Gryganskyi A."/>
            <person name="Culley D."/>
            <person name="Magnuson J.K."/>
            <person name="James T.Y."/>
            <person name="O'Malley M.A."/>
            <person name="Stajich J.E."/>
            <person name="Spatafora J.W."/>
            <person name="Visel A."/>
            <person name="Grigoriev I.V."/>
        </authorList>
    </citation>
    <scope>NUCLEOTIDE SEQUENCE [LARGE SCALE GENOMIC DNA]</scope>
    <source>
        <strain evidence="2 3">S4</strain>
    </source>
</reference>
<accession>A0A1Y1XRZ9</accession>
<sequence length="371" mass="42915">MSNEINCSKNPKIDDNLDSDLNIITSHSFNEYSVSSGLNKIKFLKNLKEEISKQESTNSVNTHSSNNVQKSDILITEDLDSLIKGVQNMPVIPKLEKLRPMINKQYSNKRDDSTINRKKKKNKRKRKNNNYNKDYLDEDDDRSQKLRKVNIFTKNWDDITIEESEYFDVEDKENSFESILNQYNSMKQLPKDILVINKILNEPTDKTNNNNTSELSLNAENKLYSITVDENKSMEIVDKSNTKNILMSKVENSDINKLNENNNKTINIEPSEVLKLNKEQKDNIASNNDENDDNSSIGFNEISHKLDFKANEDSIDIWNKNSPSSNVSVSNMSDEEINYSNFVHRKKHKLENLRYNSILTPPTPPQPLEEN</sequence>
<evidence type="ECO:0000313" key="2">
    <source>
        <dbReference type="EMBL" id="ORX88266.1"/>
    </source>
</evidence>
<feature type="region of interest" description="Disordered" evidence="1">
    <location>
        <begin position="103"/>
        <end position="140"/>
    </location>
</feature>
<keyword evidence="3" id="KW-1185">Reference proteome</keyword>
<reference evidence="2 3" key="1">
    <citation type="submission" date="2016-08" db="EMBL/GenBank/DDBJ databases">
        <title>A Parts List for Fungal Cellulosomes Revealed by Comparative Genomics.</title>
        <authorList>
            <consortium name="DOE Joint Genome Institute"/>
            <person name="Haitjema C.H."/>
            <person name="Gilmore S.P."/>
            <person name="Henske J.K."/>
            <person name="Solomon K.V."/>
            <person name="De Groot R."/>
            <person name="Kuo A."/>
            <person name="Mondo S.J."/>
            <person name="Salamov A.A."/>
            <person name="Labutti K."/>
            <person name="Zhao Z."/>
            <person name="Chiniquy J."/>
            <person name="Barry K."/>
            <person name="Brewer H.M."/>
            <person name="Purvine S.O."/>
            <person name="Wright A.T."/>
            <person name="Boxma B."/>
            <person name="Van Alen T."/>
            <person name="Hackstein J.H."/>
            <person name="Baker S.E."/>
            <person name="Grigoriev I.V."/>
            <person name="O'Malley M.A."/>
        </authorList>
    </citation>
    <scope>NUCLEOTIDE SEQUENCE [LARGE SCALE GENOMIC DNA]</scope>
    <source>
        <strain evidence="2 3">S4</strain>
    </source>
</reference>
<dbReference type="Proteomes" id="UP000193944">
    <property type="component" value="Unassembled WGS sequence"/>
</dbReference>